<sequence length="82" mass="9386">MNIVTTTVLRNNLADTLKEVTSKKDYLLVAKKGKITSAIVNIDLFEDLLALTNKKYLMSIKQARDEYKKRNILSHDEVFGEL</sequence>
<gene>
    <name evidence="2" type="ORF">A2209_02960</name>
</gene>
<comment type="similarity">
    <text evidence="1">Belongs to the phD/YefM antitoxin family.</text>
</comment>
<dbReference type="EMBL" id="MGBG01000002">
    <property type="protein sequence ID" value="OGK66992.1"/>
    <property type="molecule type" value="Genomic_DNA"/>
</dbReference>
<name>A0A1F7KGJ2_9BACT</name>
<reference evidence="2 3" key="1">
    <citation type="journal article" date="2016" name="Nat. Commun.">
        <title>Thousands of microbial genomes shed light on interconnected biogeochemical processes in an aquifer system.</title>
        <authorList>
            <person name="Anantharaman K."/>
            <person name="Brown C.T."/>
            <person name="Hug L.A."/>
            <person name="Sharon I."/>
            <person name="Castelle C.J."/>
            <person name="Probst A.J."/>
            <person name="Thomas B.C."/>
            <person name="Singh A."/>
            <person name="Wilkins M.J."/>
            <person name="Karaoz U."/>
            <person name="Brodie E.L."/>
            <person name="Williams K.H."/>
            <person name="Hubbard S.S."/>
            <person name="Banfield J.F."/>
        </authorList>
    </citation>
    <scope>NUCLEOTIDE SEQUENCE [LARGE SCALE GENOMIC DNA]</scope>
</reference>
<accession>A0A1F7KGJ2</accession>
<evidence type="ECO:0000313" key="2">
    <source>
        <dbReference type="EMBL" id="OGK66992.1"/>
    </source>
</evidence>
<dbReference type="Proteomes" id="UP000178450">
    <property type="component" value="Unassembled WGS sequence"/>
</dbReference>
<protein>
    <submittedName>
        <fullName evidence="2">Uncharacterized protein</fullName>
    </submittedName>
</protein>
<organism evidence="2 3">
    <name type="scientific">Candidatus Roizmanbacteria bacterium RIFOXYA1_FULL_41_12</name>
    <dbReference type="NCBI Taxonomy" id="1802082"/>
    <lineage>
        <taxon>Bacteria</taxon>
        <taxon>Candidatus Roizmaniibacteriota</taxon>
    </lineage>
</organism>
<dbReference type="InterPro" id="IPR036165">
    <property type="entry name" value="YefM-like_sf"/>
</dbReference>
<evidence type="ECO:0000256" key="1">
    <source>
        <dbReference type="ARBA" id="ARBA00009981"/>
    </source>
</evidence>
<dbReference type="SUPFAM" id="SSF143120">
    <property type="entry name" value="YefM-like"/>
    <property type="match status" value="1"/>
</dbReference>
<dbReference type="AlphaFoldDB" id="A0A1F7KGJ2"/>
<comment type="caution">
    <text evidence="2">The sequence shown here is derived from an EMBL/GenBank/DDBJ whole genome shotgun (WGS) entry which is preliminary data.</text>
</comment>
<proteinExistence type="inferred from homology"/>
<evidence type="ECO:0000313" key="3">
    <source>
        <dbReference type="Proteomes" id="UP000178450"/>
    </source>
</evidence>